<name>A0A0K2VGJ4_LEPSM</name>
<keyword evidence="2" id="KW-0732">Signal</keyword>
<evidence type="ECO:0000313" key="3">
    <source>
        <dbReference type="EMBL" id="CDW49317.1"/>
    </source>
</evidence>
<keyword evidence="1" id="KW-0812">Transmembrane</keyword>
<accession>A0A0K2VGJ4</accession>
<feature type="signal peptide" evidence="2">
    <location>
        <begin position="1"/>
        <end position="26"/>
    </location>
</feature>
<dbReference type="EMBL" id="HACA01031956">
    <property type="protein sequence ID" value="CDW49317.1"/>
    <property type="molecule type" value="Transcribed_RNA"/>
</dbReference>
<feature type="chain" id="PRO_5005489685" evidence="2">
    <location>
        <begin position="27"/>
        <end position="490"/>
    </location>
</feature>
<reference evidence="3" key="1">
    <citation type="submission" date="2014-05" db="EMBL/GenBank/DDBJ databases">
        <authorList>
            <person name="Chronopoulou M."/>
        </authorList>
    </citation>
    <scope>NUCLEOTIDE SEQUENCE</scope>
    <source>
        <tissue evidence="3">Whole organism</tissue>
    </source>
</reference>
<evidence type="ECO:0000256" key="1">
    <source>
        <dbReference type="SAM" id="Phobius"/>
    </source>
</evidence>
<dbReference type="AlphaFoldDB" id="A0A0K2VGJ4"/>
<keyword evidence="1" id="KW-0472">Membrane</keyword>
<protein>
    <submittedName>
        <fullName evidence="3">Uncharacterized protein</fullName>
    </submittedName>
</protein>
<feature type="transmembrane region" description="Helical" evidence="1">
    <location>
        <begin position="454"/>
        <end position="474"/>
    </location>
</feature>
<proteinExistence type="predicted"/>
<keyword evidence="1" id="KW-1133">Transmembrane helix</keyword>
<organism evidence="3">
    <name type="scientific">Lepeophtheirus salmonis</name>
    <name type="common">Salmon louse</name>
    <name type="synonym">Caligus salmonis</name>
    <dbReference type="NCBI Taxonomy" id="72036"/>
    <lineage>
        <taxon>Eukaryota</taxon>
        <taxon>Metazoa</taxon>
        <taxon>Ecdysozoa</taxon>
        <taxon>Arthropoda</taxon>
        <taxon>Crustacea</taxon>
        <taxon>Multicrustacea</taxon>
        <taxon>Hexanauplia</taxon>
        <taxon>Copepoda</taxon>
        <taxon>Siphonostomatoida</taxon>
        <taxon>Caligidae</taxon>
        <taxon>Lepeophtheirus</taxon>
    </lineage>
</organism>
<evidence type="ECO:0000256" key="2">
    <source>
        <dbReference type="SAM" id="SignalP"/>
    </source>
</evidence>
<sequence length="490" mass="55849">MTHPFLNNMCLTYPLILGVVFLSSIGEMIPQGRKYTPINSLTYSQIISQRDNATLKNFDSLSHKELILNFLTRWIRQRDGLKGFNTNIFQLKNQVLNLVADSVIGSQNSNDLIDKYLNNGFDDNMARVRLSSRDLSKASAIFSQTYTSLINSGTKFLTSTASLITSPHFSWRTTTIQPIEEKTSNSFSSLLERVRDGIQKIQMIQKEQERVLSTLQRYRNYNSLNNFQENTHNDDLSPTHSIVRSIQVSSPRVPVSSSDLVTLEKLIYPGKETQKLTNQKVLKFGQYSNIEDRTKFQIVRPDPEKSVSIVKVRRKPLEQWEFFEYYFPKIINQIRSKWVKSSRRKRDSDFLLSNPFKNNLNQMSLNPILRFNYSQSNYSSFILKKPDAVPELITTTTVSPSSSPLPKPIAIQHAANFPLQSFLTTSSSLLFGVKAPTTSIIANPSNGLTSLNKMAIAFGLSLLPTFVILLPFIIPTNRSQRKVRKRRSVS</sequence>